<dbReference type="Gene3D" id="3.40.50.1820">
    <property type="entry name" value="alpha/beta hydrolase"/>
    <property type="match status" value="1"/>
</dbReference>
<dbReference type="AlphaFoldDB" id="K5VV85"/>
<evidence type="ECO:0000313" key="3">
    <source>
        <dbReference type="Proteomes" id="UP000008370"/>
    </source>
</evidence>
<dbReference type="PANTHER" id="PTHR43798">
    <property type="entry name" value="MONOACYLGLYCEROL LIPASE"/>
    <property type="match status" value="1"/>
</dbReference>
<organism evidence="2 3">
    <name type="scientific">Phanerochaete carnosa (strain HHB-10118-sp)</name>
    <name type="common">White-rot fungus</name>
    <name type="synonym">Peniophora carnosa</name>
    <dbReference type="NCBI Taxonomy" id="650164"/>
    <lineage>
        <taxon>Eukaryota</taxon>
        <taxon>Fungi</taxon>
        <taxon>Dikarya</taxon>
        <taxon>Basidiomycota</taxon>
        <taxon>Agaricomycotina</taxon>
        <taxon>Agaricomycetes</taxon>
        <taxon>Polyporales</taxon>
        <taxon>Phanerochaetaceae</taxon>
        <taxon>Phanerochaete</taxon>
    </lineage>
</organism>
<accession>K5VV85</accession>
<protein>
    <recommendedName>
        <fullName evidence="1">AB hydrolase-1 domain-containing protein</fullName>
    </recommendedName>
</protein>
<dbReference type="InterPro" id="IPR029058">
    <property type="entry name" value="AB_hydrolase_fold"/>
</dbReference>
<dbReference type="EMBL" id="JH930478">
    <property type="protein sequence ID" value="EKM50484.1"/>
    <property type="molecule type" value="Genomic_DNA"/>
</dbReference>
<dbReference type="STRING" id="650164.K5VV85"/>
<feature type="domain" description="AB hydrolase-1" evidence="1">
    <location>
        <begin position="35"/>
        <end position="322"/>
    </location>
</feature>
<dbReference type="KEGG" id="pco:PHACADRAFT_152504"/>
<dbReference type="InterPro" id="IPR050266">
    <property type="entry name" value="AB_hydrolase_sf"/>
</dbReference>
<proteinExistence type="predicted"/>
<name>K5VV85_PHACS</name>
<dbReference type="SUPFAM" id="SSF53474">
    <property type="entry name" value="alpha/beta-Hydrolases"/>
    <property type="match status" value="1"/>
</dbReference>
<evidence type="ECO:0000313" key="2">
    <source>
        <dbReference type="EMBL" id="EKM50484.1"/>
    </source>
</evidence>
<dbReference type="GeneID" id="18908912"/>
<dbReference type="GO" id="GO:0016020">
    <property type="term" value="C:membrane"/>
    <property type="evidence" value="ECO:0007669"/>
    <property type="project" value="TreeGrafter"/>
</dbReference>
<evidence type="ECO:0000259" key="1">
    <source>
        <dbReference type="Pfam" id="PF12697"/>
    </source>
</evidence>
<sequence length="339" mass="37859">MIKTAYTIDLRPQLPFYTTGNRYQTDPPRNVGYTLILLHATGLHKETWEPVIQLLFGLSSKHSAPQGTIREAWAIECPNHGQSAVLNEKELEHTCTEEWDGWIYPRAVHAFLASSPSGLNLSEHKFIVAGHSMGGNAAVLLTALTPQLHIESVVLLDGTIASKSPERDHMDIILAQLVWPKPDVWRSRKDALRWHSSAPGFKSWDKAALELFVEYGLKAHPASKYPPPFTFKGVTLACNKSYEAACYRAKTHQEEAWEQLQHLHAYGPPVHVILSEKDEFSGAKLKQALLKGKYRGGAASVQYVENTSHMFPQQRPEATARALWKAIQASSERTPAAKL</sequence>
<dbReference type="InParanoid" id="K5VV85"/>
<dbReference type="Pfam" id="PF12697">
    <property type="entry name" value="Abhydrolase_6"/>
    <property type="match status" value="1"/>
</dbReference>
<reference evidence="2 3" key="1">
    <citation type="journal article" date="2012" name="BMC Genomics">
        <title>Comparative genomics of the white-rot fungi, Phanerochaete carnosa and P. chrysosporium, to elucidate the genetic basis of the distinct wood types they colonize.</title>
        <authorList>
            <person name="Suzuki H."/>
            <person name="MacDonald J."/>
            <person name="Syed K."/>
            <person name="Salamov A."/>
            <person name="Hori C."/>
            <person name="Aerts A."/>
            <person name="Henrissat B."/>
            <person name="Wiebenga A."/>
            <person name="vanKuyk P.A."/>
            <person name="Barry K."/>
            <person name="Lindquist E."/>
            <person name="LaButti K."/>
            <person name="Lapidus A."/>
            <person name="Lucas S."/>
            <person name="Coutinho P."/>
            <person name="Gong Y."/>
            <person name="Samejima M."/>
            <person name="Mahadevan R."/>
            <person name="Abou-Zaid M."/>
            <person name="de Vries R.P."/>
            <person name="Igarashi K."/>
            <person name="Yadav J.S."/>
            <person name="Grigoriev I.V."/>
            <person name="Master E.R."/>
        </authorList>
    </citation>
    <scope>NUCLEOTIDE SEQUENCE [LARGE SCALE GENOMIC DNA]</scope>
    <source>
        <strain evidence="2 3">HHB-10118-sp</strain>
    </source>
</reference>
<dbReference type="OrthoDB" id="94039at2759"/>
<dbReference type="RefSeq" id="XP_007400756.1">
    <property type="nucleotide sequence ID" value="XM_007400694.1"/>
</dbReference>
<dbReference type="Proteomes" id="UP000008370">
    <property type="component" value="Unassembled WGS sequence"/>
</dbReference>
<keyword evidence="3" id="KW-1185">Reference proteome</keyword>
<dbReference type="PANTHER" id="PTHR43798:SF33">
    <property type="entry name" value="HYDROLASE, PUTATIVE (AFU_ORTHOLOGUE AFUA_2G14860)-RELATED"/>
    <property type="match status" value="1"/>
</dbReference>
<dbReference type="InterPro" id="IPR000073">
    <property type="entry name" value="AB_hydrolase_1"/>
</dbReference>
<dbReference type="HOGENOM" id="CLU_032490_0_0_1"/>
<gene>
    <name evidence="2" type="ORF">PHACADRAFT_152504</name>
</gene>